<gene>
    <name evidence="3" type="ORF">VNO80_09209</name>
</gene>
<sequence length="815" mass="90715">MFVVVPSASAAFRFGISVEGKERTCRSGIRGEGADKVDGYESVNDRGIGMIRLTAFDAEVANKVCGVLEPFLLSLAKSSKPITLRQCSQIHAKLILSQCISQTHLTNTLLNLYSKFGHFRHAHILFDHMPHRNVVTWTTLISSHLRTGSLPKAFELFNHMRETNESPNEYTFSVLLRACATPSLWEVGLQIHGLLVRSGLERDKFAGSSIVHMYFNSGNNLGDACRAFHDLLMKDLVAWNVMISGFAHVGDFIMVHRLFSEMWEVPGLKPDDSTFVSLLKCCSYLEQVKQIHGLASKFGAEADIVVGSALVDLYAKCGDVSSCRKVFDSMEEKDNFVWSSIISGYNMNDRGEEAVHFFKDMCRQRNRPDQHVLSSTLKACVELEDFNAGIQVHGQMIKTGYQNDCFVASVLLTLYASLGELVDVDKLFRRIVDKDIVAWNSMIMAHAQPGRGSGPSTKLLQELRRTTSLQIQAATLVVVLKSCENKLDLPVGRQIHSLVVKSSISHHTLIGNALVHMYSECGQVGDAFKAFIDIVRKDDGSWSSIIGTYKQNGMESEALELCKEMLADGITFTIYSLPLCISACSQLSIIQVGKQLHVFSIKSGYSRDVYVGSSIIDMYAKCGTMEESEKVFGEQVEPNEVIYNAVICGYAHHGKAQEAIDVFNKLEKNGLTPNHVTFLAVLSACSHSGYVEDTLYFITLMLNKYKIKPESEHYACLVDAFGRAGRLEEAYQIVQKDGGESAWRTLLSACRNHNNTEIGEKSAMRMIELNPSDHASYILLSNIYTGEGKWEEALKCREKMAKIDLKKDPGSSWLI</sequence>
<dbReference type="Pfam" id="PF13041">
    <property type="entry name" value="PPR_2"/>
    <property type="match status" value="3"/>
</dbReference>
<dbReference type="SUPFAM" id="SSF48452">
    <property type="entry name" value="TPR-like"/>
    <property type="match status" value="1"/>
</dbReference>
<evidence type="ECO:0000256" key="1">
    <source>
        <dbReference type="ARBA" id="ARBA00022737"/>
    </source>
</evidence>
<dbReference type="Pfam" id="PF20431">
    <property type="entry name" value="E_motif"/>
    <property type="match status" value="1"/>
</dbReference>
<proteinExistence type="predicted"/>
<dbReference type="FunFam" id="1.25.40.10:FF:000090">
    <property type="entry name" value="Pentatricopeptide repeat-containing protein, chloroplastic"/>
    <property type="match status" value="1"/>
</dbReference>
<name>A0AAN9N5S4_PHACN</name>
<accession>A0AAN9N5S4</accession>
<evidence type="ECO:0000313" key="3">
    <source>
        <dbReference type="EMBL" id="KAK7367200.1"/>
    </source>
</evidence>
<organism evidence="3 4">
    <name type="scientific">Phaseolus coccineus</name>
    <name type="common">Scarlet runner bean</name>
    <name type="synonym">Phaseolus multiflorus</name>
    <dbReference type="NCBI Taxonomy" id="3886"/>
    <lineage>
        <taxon>Eukaryota</taxon>
        <taxon>Viridiplantae</taxon>
        <taxon>Streptophyta</taxon>
        <taxon>Embryophyta</taxon>
        <taxon>Tracheophyta</taxon>
        <taxon>Spermatophyta</taxon>
        <taxon>Magnoliopsida</taxon>
        <taxon>eudicotyledons</taxon>
        <taxon>Gunneridae</taxon>
        <taxon>Pentapetalae</taxon>
        <taxon>rosids</taxon>
        <taxon>fabids</taxon>
        <taxon>Fabales</taxon>
        <taxon>Fabaceae</taxon>
        <taxon>Papilionoideae</taxon>
        <taxon>50 kb inversion clade</taxon>
        <taxon>NPAAA clade</taxon>
        <taxon>indigoferoid/millettioid clade</taxon>
        <taxon>Phaseoleae</taxon>
        <taxon>Phaseolus</taxon>
    </lineage>
</organism>
<evidence type="ECO:0000313" key="4">
    <source>
        <dbReference type="Proteomes" id="UP001374584"/>
    </source>
</evidence>
<dbReference type="InterPro" id="IPR046960">
    <property type="entry name" value="PPR_At4g14850-like_plant"/>
</dbReference>
<dbReference type="NCBIfam" id="TIGR00756">
    <property type="entry name" value="PPR"/>
    <property type="match status" value="5"/>
</dbReference>
<feature type="repeat" description="PPR" evidence="2">
    <location>
        <begin position="538"/>
        <end position="572"/>
    </location>
</feature>
<feature type="repeat" description="PPR" evidence="2">
    <location>
        <begin position="639"/>
        <end position="673"/>
    </location>
</feature>
<evidence type="ECO:0008006" key="5">
    <source>
        <dbReference type="Google" id="ProtNLM"/>
    </source>
</evidence>
<dbReference type="PANTHER" id="PTHR47926">
    <property type="entry name" value="PENTATRICOPEPTIDE REPEAT-CONTAINING PROTEIN"/>
    <property type="match status" value="1"/>
</dbReference>
<reference evidence="3 4" key="1">
    <citation type="submission" date="2024-01" db="EMBL/GenBank/DDBJ databases">
        <title>The genomes of 5 underutilized Papilionoideae crops provide insights into root nodulation and disease resistanc.</title>
        <authorList>
            <person name="Jiang F."/>
        </authorList>
    </citation>
    <scope>NUCLEOTIDE SEQUENCE [LARGE SCALE GENOMIC DNA]</scope>
    <source>
        <strain evidence="3">JINMINGXINNONG_FW02</strain>
        <tissue evidence="3">Leaves</tissue>
    </source>
</reference>
<keyword evidence="4" id="KW-1185">Reference proteome</keyword>
<dbReference type="InterPro" id="IPR046848">
    <property type="entry name" value="E_motif"/>
</dbReference>
<feature type="repeat" description="PPR" evidence="2">
    <location>
        <begin position="235"/>
        <end position="270"/>
    </location>
</feature>
<dbReference type="Gene3D" id="1.25.40.10">
    <property type="entry name" value="Tetratricopeptide repeat domain"/>
    <property type="match status" value="5"/>
</dbReference>
<dbReference type="FunFam" id="1.25.40.10:FF:000285">
    <property type="entry name" value="Pentatricopeptide repeat-containing protein, chloroplastic"/>
    <property type="match status" value="1"/>
</dbReference>
<feature type="repeat" description="PPR" evidence="2">
    <location>
        <begin position="133"/>
        <end position="167"/>
    </location>
</feature>
<dbReference type="GO" id="GO:0009451">
    <property type="term" value="P:RNA modification"/>
    <property type="evidence" value="ECO:0007669"/>
    <property type="project" value="InterPro"/>
</dbReference>
<dbReference type="InterPro" id="IPR002885">
    <property type="entry name" value="PPR_rpt"/>
</dbReference>
<dbReference type="FunFam" id="1.25.40.10:FF:000381">
    <property type="entry name" value="Pentatricopeptide repeat-containing protein"/>
    <property type="match status" value="1"/>
</dbReference>
<keyword evidence="1" id="KW-0677">Repeat</keyword>
<dbReference type="PROSITE" id="PS51375">
    <property type="entry name" value="PPR"/>
    <property type="match status" value="5"/>
</dbReference>
<protein>
    <recommendedName>
        <fullName evidence="5">Pentatricopeptide repeat-containing protein</fullName>
    </recommendedName>
</protein>
<dbReference type="Proteomes" id="UP001374584">
    <property type="component" value="Unassembled WGS sequence"/>
</dbReference>
<dbReference type="PANTHER" id="PTHR47926:SF342">
    <property type="entry name" value="TETRATRICOPEPTIDE-LIKE HELICAL DOMAIN-CONTAINING PROTEIN-RELATED"/>
    <property type="match status" value="1"/>
</dbReference>
<evidence type="ECO:0000256" key="2">
    <source>
        <dbReference type="PROSITE-ProRule" id="PRU00708"/>
    </source>
</evidence>
<feature type="repeat" description="PPR" evidence="2">
    <location>
        <begin position="334"/>
        <end position="368"/>
    </location>
</feature>
<dbReference type="GO" id="GO:0003723">
    <property type="term" value="F:RNA binding"/>
    <property type="evidence" value="ECO:0007669"/>
    <property type="project" value="InterPro"/>
</dbReference>
<dbReference type="EMBL" id="JAYMYR010000004">
    <property type="protein sequence ID" value="KAK7367200.1"/>
    <property type="molecule type" value="Genomic_DNA"/>
</dbReference>
<dbReference type="Pfam" id="PF01535">
    <property type="entry name" value="PPR"/>
    <property type="match status" value="5"/>
</dbReference>
<dbReference type="InterPro" id="IPR011990">
    <property type="entry name" value="TPR-like_helical_dom_sf"/>
</dbReference>
<comment type="caution">
    <text evidence="3">The sequence shown here is derived from an EMBL/GenBank/DDBJ whole genome shotgun (WGS) entry which is preliminary data.</text>
</comment>
<dbReference type="AlphaFoldDB" id="A0AAN9N5S4"/>